<dbReference type="AlphaFoldDB" id="A0A6A3D4N5"/>
<dbReference type="InterPro" id="IPR019533">
    <property type="entry name" value="Peptidase_S26"/>
</dbReference>
<comment type="subunit">
    <text evidence="8">Heterodimer of 2 subunits, IMP1A/B and IMP12.</text>
</comment>
<feature type="domain" description="Peptidase S26" evidence="10">
    <location>
        <begin position="100"/>
        <end position="143"/>
    </location>
</feature>
<dbReference type="InterPro" id="IPR052064">
    <property type="entry name" value="Mito_IMP1_subunit"/>
</dbReference>
<keyword evidence="3" id="KW-0378">Hydrolase</keyword>
<evidence type="ECO:0000256" key="7">
    <source>
        <dbReference type="ARBA" id="ARBA00054895"/>
    </source>
</evidence>
<reference evidence="11" key="1">
    <citation type="submission" date="2019-09" db="EMBL/GenBank/DDBJ databases">
        <title>Draft genome information of white flower Hibiscus syriacus.</title>
        <authorList>
            <person name="Kim Y.-M."/>
        </authorList>
    </citation>
    <scope>NUCLEOTIDE SEQUENCE [LARGE SCALE GENOMIC DNA]</scope>
    <source>
        <strain evidence="11">YM2019G1</strain>
    </source>
</reference>
<comment type="subcellular location">
    <subcellularLocation>
        <location evidence="1">Mitochondrion inner membrane</location>
    </subcellularLocation>
</comment>
<evidence type="ECO:0000256" key="1">
    <source>
        <dbReference type="ARBA" id="ARBA00004273"/>
    </source>
</evidence>
<comment type="caution">
    <text evidence="11">The sequence shown here is derived from an EMBL/GenBank/DDBJ whole genome shotgun (WGS) entry which is preliminary data.</text>
</comment>
<sequence length="158" mass="17652">MGEWSRSVIPIVRGLCFLYVTNKYLGTTVITYGPSMLPTLCITGNVLLVERISTRTGKLRPGDVVILRSPEAPRKVVCKRLMGMEGDQVTYVVDPKNSDRCKTVVVIPKGHVWVEGDNIYNTNDSRNFGAVPYGLLEGRAFWTLLPRKDFGTLPPKPR</sequence>
<dbReference type="GO" id="GO:0006627">
    <property type="term" value="P:protein processing involved in protein targeting to mitochondrion"/>
    <property type="evidence" value="ECO:0007669"/>
    <property type="project" value="TreeGrafter"/>
</dbReference>
<proteinExistence type="inferred from homology"/>
<dbReference type="Pfam" id="PF10502">
    <property type="entry name" value="Peptidase_S26"/>
    <property type="match status" value="2"/>
</dbReference>
<evidence type="ECO:0000313" key="12">
    <source>
        <dbReference type="Proteomes" id="UP000436088"/>
    </source>
</evidence>
<dbReference type="InterPro" id="IPR036286">
    <property type="entry name" value="LexA/Signal_pep-like_sf"/>
</dbReference>
<dbReference type="GO" id="GO:0042720">
    <property type="term" value="C:mitochondrial inner membrane peptidase complex"/>
    <property type="evidence" value="ECO:0007669"/>
    <property type="project" value="TreeGrafter"/>
</dbReference>
<dbReference type="Proteomes" id="UP000436088">
    <property type="component" value="Unassembled WGS sequence"/>
</dbReference>
<keyword evidence="2" id="KW-0999">Mitochondrion inner membrane</keyword>
<dbReference type="InterPro" id="IPR000223">
    <property type="entry name" value="Pept_S26A_signal_pept_1"/>
</dbReference>
<gene>
    <name evidence="11" type="ORF">F3Y22_tig00000773pilonHSYRG00161</name>
</gene>
<name>A0A6A3D4N5_HIBSY</name>
<evidence type="ECO:0000256" key="8">
    <source>
        <dbReference type="ARBA" id="ARBA00064368"/>
    </source>
</evidence>
<evidence type="ECO:0000259" key="10">
    <source>
        <dbReference type="Pfam" id="PF10502"/>
    </source>
</evidence>
<feature type="active site" evidence="9">
    <location>
        <position position="79"/>
    </location>
</feature>
<evidence type="ECO:0000256" key="5">
    <source>
        <dbReference type="ARBA" id="ARBA00023136"/>
    </source>
</evidence>
<dbReference type="CDD" id="cd06530">
    <property type="entry name" value="S26_SPase_I"/>
    <property type="match status" value="1"/>
</dbReference>
<dbReference type="SUPFAM" id="SSF51306">
    <property type="entry name" value="LexA/Signal peptidase"/>
    <property type="match status" value="1"/>
</dbReference>
<comment type="similarity">
    <text evidence="6">Belongs to the peptidase S26 family. IMP1 subfamily.</text>
</comment>
<evidence type="ECO:0000256" key="9">
    <source>
        <dbReference type="PIRSR" id="PIRSR600223-1"/>
    </source>
</evidence>
<evidence type="ECO:0000256" key="6">
    <source>
        <dbReference type="ARBA" id="ARBA00038445"/>
    </source>
</evidence>
<protein>
    <submittedName>
        <fullName evidence="11">Peptidase S24/S26A/S26B/S26C family protein isoform 2</fullName>
    </submittedName>
</protein>
<organism evidence="11 12">
    <name type="scientific">Hibiscus syriacus</name>
    <name type="common">Rose of Sharon</name>
    <dbReference type="NCBI Taxonomy" id="106335"/>
    <lineage>
        <taxon>Eukaryota</taxon>
        <taxon>Viridiplantae</taxon>
        <taxon>Streptophyta</taxon>
        <taxon>Embryophyta</taxon>
        <taxon>Tracheophyta</taxon>
        <taxon>Spermatophyta</taxon>
        <taxon>Magnoliopsida</taxon>
        <taxon>eudicotyledons</taxon>
        <taxon>Gunneridae</taxon>
        <taxon>Pentapetalae</taxon>
        <taxon>rosids</taxon>
        <taxon>malvids</taxon>
        <taxon>Malvales</taxon>
        <taxon>Malvaceae</taxon>
        <taxon>Malvoideae</taxon>
        <taxon>Hibiscus</taxon>
    </lineage>
</organism>
<keyword evidence="4" id="KW-0496">Mitochondrion</keyword>
<comment type="function">
    <text evidence="7">Catalyzes the removal of transit peptides required for the targeting of proteins from the mitochondrial matrix, across the inner membrane, into the inter-membrane space.</text>
</comment>
<evidence type="ECO:0000256" key="2">
    <source>
        <dbReference type="ARBA" id="ARBA00022792"/>
    </source>
</evidence>
<dbReference type="GO" id="GO:0004252">
    <property type="term" value="F:serine-type endopeptidase activity"/>
    <property type="evidence" value="ECO:0007669"/>
    <property type="project" value="InterPro"/>
</dbReference>
<dbReference type="PANTHER" id="PTHR12383:SF36">
    <property type="entry name" value="MITOCHONDRIAL ATP-INDEPENDENT INNER MEMBRANE PROTEASE SUBUNIT 1B-RELATED"/>
    <property type="match status" value="1"/>
</dbReference>
<dbReference type="PANTHER" id="PTHR12383">
    <property type="entry name" value="PROTEASE FAMILY S26 MITOCHONDRIAL INNER MEMBRANE PROTEASE-RELATED"/>
    <property type="match status" value="1"/>
</dbReference>
<feature type="domain" description="Peptidase S26" evidence="10">
    <location>
        <begin position="11"/>
        <end position="92"/>
    </location>
</feature>
<dbReference type="PRINTS" id="PR00727">
    <property type="entry name" value="LEADERPTASE"/>
</dbReference>
<keyword evidence="12" id="KW-1185">Reference proteome</keyword>
<evidence type="ECO:0000256" key="4">
    <source>
        <dbReference type="ARBA" id="ARBA00023128"/>
    </source>
</evidence>
<dbReference type="Gene3D" id="2.10.109.10">
    <property type="entry name" value="Umud Fragment, subunit A"/>
    <property type="match status" value="1"/>
</dbReference>
<evidence type="ECO:0000313" key="11">
    <source>
        <dbReference type="EMBL" id="KAE8734321.1"/>
    </source>
</evidence>
<accession>A0A6A3D4N5</accession>
<keyword evidence="5" id="KW-0472">Membrane</keyword>
<evidence type="ECO:0000256" key="3">
    <source>
        <dbReference type="ARBA" id="ARBA00022801"/>
    </source>
</evidence>
<dbReference type="EMBL" id="VEPZ02000072">
    <property type="protein sequence ID" value="KAE8734321.1"/>
    <property type="molecule type" value="Genomic_DNA"/>
</dbReference>
<dbReference type="GO" id="GO:0006465">
    <property type="term" value="P:signal peptide processing"/>
    <property type="evidence" value="ECO:0007669"/>
    <property type="project" value="InterPro"/>
</dbReference>
<feature type="active site" evidence="9">
    <location>
        <position position="35"/>
    </location>
</feature>
<dbReference type="FunFam" id="2.10.109.10:FF:000014">
    <property type="entry name" value="Inner membrane protease subunit 1"/>
    <property type="match status" value="1"/>
</dbReference>